<gene>
    <name evidence="2" type="ORF">B0A55_02620</name>
</gene>
<dbReference type="OrthoDB" id="3928442at2759"/>
<dbReference type="Proteomes" id="UP000309340">
    <property type="component" value="Unassembled WGS sequence"/>
</dbReference>
<organism evidence="2 3">
    <name type="scientific">Friedmanniomyces simplex</name>
    <dbReference type="NCBI Taxonomy" id="329884"/>
    <lineage>
        <taxon>Eukaryota</taxon>
        <taxon>Fungi</taxon>
        <taxon>Dikarya</taxon>
        <taxon>Ascomycota</taxon>
        <taxon>Pezizomycotina</taxon>
        <taxon>Dothideomycetes</taxon>
        <taxon>Dothideomycetidae</taxon>
        <taxon>Mycosphaerellales</taxon>
        <taxon>Teratosphaeriaceae</taxon>
        <taxon>Friedmanniomyces</taxon>
    </lineage>
</organism>
<feature type="region of interest" description="Disordered" evidence="1">
    <location>
        <begin position="582"/>
        <end position="610"/>
    </location>
</feature>
<dbReference type="EMBL" id="NAJQ01000056">
    <property type="protein sequence ID" value="TKA81178.1"/>
    <property type="molecule type" value="Genomic_DNA"/>
</dbReference>
<accession>A0A4U0XYU5</accession>
<evidence type="ECO:0000313" key="2">
    <source>
        <dbReference type="EMBL" id="TKA81178.1"/>
    </source>
</evidence>
<evidence type="ECO:0000256" key="1">
    <source>
        <dbReference type="SAM" id="MobiDB-lite"/>
    </source>
</evidence>
<feature type="region of interest" description="Disordered" evidence="1">
    <location>
        <begin position="705"/>
        <end position="768"/>
    </location>
</feature>
<feature type="region of interest" description="Disordered" evidence="1">
    <location>
        <begin position="537"/>
        <end position="561"/>
    </location>
</feature>
<feature type="compositionally biased region" description="Polar residues" evidence="1">
    <location>
        <begin position="582"/>
        <end position="603"/>
    </location>
</feature>
<reference evidence="2 3" key="1">
    <citation type="submission" date="2017-03" db="EMBL/GenBank/DDBJ databases">
        <title>Genomes of endolithic fungi from Antarctica.</title>
        <authorList>
            <person name="Coleine C."/>
            <person name="Masonjones S."/>
            <person name="Stajich J.E."/>
        </authorList>
    </citation>
    <scope>NUCLEOTIDE SEQUENCE [LARGE SCALE GENOMIC DNA]</scope>
    <source>
        <strain evidence="2 3">CCFEE 5184</strain>
    </source>
</reference>
<dbReference type="AlphaFoldDB" id="A0A4U0XYU5"/>
<name>A0A4U0XYU5_9PEZI</name>
<proteinExistence type="predicted"/>
<comment type="caution">
    <text evidence="2">The sequence shown here is derived from an EMBL/GenBank/DDBJ whole genome shotgun (WGS) entry which is preliminary data.</text>
</comment>
<keyword evidence="3" id="KW-1185">Reference proteome</keyword>
<protein>
    <submittedName>
        <fullName evidence="2">Uncharacterized protein</fullName>
    </submittedName>
</protein>
<feature type="region of interest" description="Disordered" evidence="1">
    <location>
        <begin position="489"/>
        <end position="517"/>
    </location>
</feature>
<sequence length="768" mass="83713">MPPSMLPDPTMEVTDWDYTLHVLTGLPLDVTPANARRAYDLRLFEKYPDGKVQHDLKTIATHLYNHQKMTPMFAARVSDGSNTLAYLLCACYEESSSPESGVALRLRRSVPLPLAEWDRLYYVIVAEIRKTYSSLQEAFGQRFERGATILHDSGRDGASGSTSNPVSAVSLASLLEAMMAGVTDHRLLSALDLAVRMRNAGERDSEDESQGDSDVELDEDDEFWKSEPGSHVHTHTERCPSVATAEGLIDINDMTPDEIIGMAWSQQAEESRRESVIRGEDETLLARSRAEVREGSPYATKDSQLSAIIAAYCTCGPDCYCRDVCDLEGNECNCAFVRGQMREMVGEQREVQEAVHAKSGPTGAHLPNNMLGAITNDVAQMQVAAVAQPDPHMMQACYATKEAADKLDRRTLQQHRRRADTAESELAYVPAYVPAPRTPSRGKKDAYPLGFYGESSGQRYPPFRSNVTKNAPPPVYGASFYNAQMPVRKPVPRNFSRPDTSSSPPAESPPGQVVYPSFPASKSQNYFAHSFPVAAKGNPRVPASDDDDNNDDVAGPTEETHDTIRHFSDEPEMYAPNIPNSSATQLARPPTRSNIVTATTPPTGSLGLPRSRTKTFLGLSKPAQPLLTLPEPDFNHPKPAVKQRYVSAGGTTKLDERQEIAGPAFAGPAAAQGHAPAMPKAELFERVKDPEFVRAHFGEEAVAKMGSLETSPGKAGHGGSGLLRQHPSGIDPAAGKRERTESNTSSRSAGRFSATLRRVFGRKNSGCD</sequence>
<evidence type="ECO:0000313" key="3">
    <source>
        <dbReference type="Proteomes" id="UP000309340"/>
    </source>
</evidence>